<proteinExistence type="predicted"/>
<dbReference type="Pfam" id="PF14285">
    <property type="entry name" value="DUF4367"/>
    <property type="match status" value="1"/>
</dbReference>
<evidence type="ECO:0000259" key="1">
    <source>
        <dbReference type="Pfam" id="PF14285"/>
    </source>
</evidence>
<sequence>MDRRKKMVAAVATILLLSGLIALTPLRQATADFLSRFRVQRMETVKITPEQLQQMGQAIQSQTGEINLQQFGKADIIQKPEQKKVSLAEARNQLPFSIRQPTYLPPDTGLTEPVQMHQEGTAEFQLNVPQVNQLLQSLGAKTLLPEDVSGKVFRIRIPSGLRMEYIQPDGQKVFALNQFDSPEVTVPEGVDADALRSALLDLPILPTELRTQLSAIGDWKNTMVVPYAEDRMEKVTINGVEGLYAQNLHMGRSFLFWVDKGILYQIDGSLDKAGALKVAQSLK</sequence>
<gene>
    <name evidence="2" type="ORF">GJ688_07960</name>
</gene>
<dbReference type="InterPro" id="IPR025377">
    <property type="entry name" value="DUF4367"/>
</dbReference>
<dbReference type="Proteomes" id="UP000430670">
    <property type="component" value="Unassembled WGS sequence"/>
</dbReference>
<dbReference type="AlphaFoldDB" id="A0A6I3SJD5"/>
<reference evidence="2 3" key="1">
    <citation type="submission" date="2019-11" db="EMBL/GenBank/DDBJ databases">
        <title>Whole-genome sequence of a the green, strictly anaerobic photosynthetic bacterium Heliobacillus mobilis DSM 6151.</title>
        <authorList>
            <person name="Kyndt J.A."/>
            <person name="Meyer T.E."/>
        </authorList>
    </citation>
    <scope>NUCLEOTIDE SEQUENCE [LARGE SCALE GENOMIC DNA]</scope>
    <source>
        <strain evidence="2 3">DSM 6151</strain>
    </source>
</reference>
<dbReference type="OrthoDB" id="2079550at2"/>
<keyword evidence="3" id="KW-1185">Reference proteome</keyword>
<comment type="caution">
    <text evidence="2">The sequence shown here is derived from an EMBL/GenBank/DDBJ whole genome shotgun (WGS) entry which is preliminary data.</text>
</comment>
<name>A0A6I3SJD5_HELMO</name>
<feature type="domain" description="DUF4367" evidence="1">
    <location>
        <begin position="229"/>
        <end position="282"/>
    </location>
</feature>
<protein>
    <submittedName>
        <fullName evidence="2">DUF4367 domain-containing protein</fullName>
    </submittedName>
</protein>
<dbReference type="RefSeq" id="WP_155476019.1">
    <property type="nucleotide sequence ID" value="NZ_WNKU01000007.1"/>
</dbReference>
<accession>A0A6I3SJD5</accession>
<evidence type="ECO:0000313" key="2">
    <source>
        <dbReference type="EMBL" id="MTV48916.1"/>
    </source>
</evidence>
<evidence type="ECO:0000313" key="3">
    <source>
        <dbReference type="Proteomes" id="UP000430670"/>
    </source>
</evidence>
<dbReference type="EMBL" id="WNKU01000007">
    <property type="protein sequence ID" value="MTV48916.1"/>
    <property type="molecule type" value="Genomic_DNA"/>
</dbReference>
<organism evidence="2 3">
    <name type="scientific">Heliobacterium mobile</name>
    <name type="common">Heliobacillus mobilis</name>
    <dbReference type="NCBI Taxonomy" id="28064"/>
    <lineage>
        <taxon>Bacteria</taxon>
        <taxon>Bacillati</taxon>
        <taxon>Bacillota</taxon>
        <taxon>Clostridia</taxon>
        <taxon>Eubacteriales</taxon>
        <taxon>Heliobacteriaceae</taxon>
        <taxon>Heliobacterium</taxon>
    </lineage>
</organism>